<feature type="region of interest" description="Disordered" evidence="1">
    <location>
        <begin position="238"/>
        <end position="308"/>
    </location>
</feature>
<feature type="chain" id="PRO_5012810670" evidence="2">
    <location>
        <begin position="24"/>
        <end position="663"/>
    </location>
</feature>
<dbReference type="OrthoDB" id="7696071at2759"/>
<accession>A0A2A3EPT6</accession>
<reference evidence="3 4" key="1">
    <citation type="submission" date="2014-07" db="EMBL/GenBank/DDBJ databases">
        <title>Genomic and transcriptomic analysis on Apis cerana provide comprehensive insights into honey bee biology.</title>
        <authorList>
            <person name="Diao Q."/>
            <person name="Sun L."/>
            <person name="Zheng H."/>
            <person name="Zheng H."/>
            <person name="Xu S."/>
            <person name="Wang S."/>
            <person name="Zeng Z."/>
            <person name="Hu F."/>
            <person name="Su S."/>
            <person name="Wu J."/>
        </authorList>
    </citation>
    <scope>NUCLEOTIDE SEQUENCE [LARGE SCALE GENOMIC DNA]</scope>
    <source>
        <tissue evidence="3">Pupae without intestine</tissue>
    </source>
</reference>
<dbReference type="EMBL" id="KZ288195">
    <property type="protein sequence ID" value="PBC33803.1"/>
    <property type="molecule type" value="Genomic_DNA"/>
</dbReference>
<organism evidence="3 4">
    <name type="scientific">Apis cerana cerana</name>
    <name type="common">Oriental honeybee</name>
    <dbReference type="NCBI Taxonomy" id="94128"/>
    <lineage>
        <taxon>Eukaryota</taxon>
        <taxon>Metazoa</taxon>
        <taxon>Ecdysozoa</taxon>
        <taxon>Arthropoda</taxon>
        <taxon>Hexapoda</taxon>
        <taxon>Insecta</taxon>
        <taxon>Pterygota</taxon>
        <taxon>Neoptera</taxon>
        <taxon>Endopterygota</taxon>
        <taxon>Hymenoptera</taxon>
        <taxon>Apocrita</taxon>
        <taxon>Aculeata</taxon>
        <taxon>Apoidea</taxon>
        <taxon>Anthophila</taxon>
        <taxon>Apidae</taxon>
        <taxon>Apis</taxon>
    </lineage>
</organism>
<keyword evidence="4" id="KW-1185">Reference proteome</keyword>
<protein>
    <submittedName>
        <fullName evidence="3">Uncharacterized protein</fullName>
    </submittedName>
</protein>
<evidence type="ECO:0000256" key="1">
    <source>
        <dbReference type="SAM" id="MobiDB-lite"/>
    </source>
</evidence>
<evidence type="ECO:0000313" key="4">
    <source>
        <dbReference type="Proteomes" id="UP000242457"/>
    </source>
</evidence>
<keyword evidence="2" id="KW-0732">Signal</keyword>
<feature type="compositionally biased region" description="Polar residues" evidence="1">
    <location>
        <begin position="403"/>
        <end position="422"/>
    </location>
</feature>
<proteinExistence type="predicted"/>
<sequence length="663" mass="76242">MNSTKWNLVSMVILSLISMGIQSSSKQAGQAKIRSQKRHISDHSFNEPFYWEHIIREFVFRTISPPPTGNYHLYRRVLEAPFYNGPFPIAPSDATDVVLSRGDVYHLPSGHWLFCQQGCTECALCNDHTHATVKWVLRRIKRISSHGGSRHDLQVTIVPQIDGSYHMRSLWPQSYVYVTSQGEQDIYLNDKHNYRNDASAYATVENDSSGEQKKIKQFWIYADKNSLPEKRIVVETSDNRGEHVSTKRVPENVTRVQSVESTSAMPRKEDEERIDLKNVKRQRSETMQPSSNSSSTDVRSKETGGRTKQLIPRLILGTDQMGQKHLVHVVPADATTNTSLINSVMSNVLNSSGQNRTAYQRILRRILDSLNNNRRSIERFLELPMMSTEKSNQQNEHQEQETRSNLPGLQGQANHPYTVHNNRNESSFQKRWPYTLNWNKQRRMSNNDTFVNNFINNTHNIGHNFNNTYILFPKVQNNDAVNKTASNNLPSKLIEDNYKNNTIHRNFKMNNVTRNNQEYNNSVFLPRKYKILVTTDSTTKSDEIMDHLQPKKMELTNNHCVPSEFSKYISNFIFPTFNIITLSELINSNLTSSSLLTYPRQSCLPGSKCFETDLSKLHGTALISVPLANPFLANQQRDTAFLRGGEMRLLRCEICLNRMHSLD</sequence>
<feature type="signal peptide" evidence="2">
    <location>
        <begin position="1"/>
        <end position="23"/>
    </location>
</feature>
<name>A0A2A3EPT6_APICC</name>
<feature type="compositionally biased region" description="Basic and acidic residues" evidence="1">
    <location>
        <begin position="266"/>
        <end position="284"/>
    </location>
</feature>
<feature type="compositionally biased region" description="Polar residues" evidence="1">
    <location>
        <begin position="254"/>
        <end position="264"/>
    </location>
</feature>
<gene>
    <name evidence="3" type="ORF">APICC_08234</name>
</gene>
<evidence type="ECO:0000313" key="3">
    <source>
        <dbReference type="EMBL" id="PBC33803.1"/>
    </source>
</evidence>
<feature type="compositionally biased region" description="Polar residues" evidence="1">
    <location>
        <begin position="285"/>
        <end position="297"/>
    </location>
</feature>
<feature type="region of interest" description="Disordered" evidence="1">
    <location>
        <begin position="388"/>
        <end position="422"/>
    </location>
</feature>
<feature type="compositionally biased region" description="Basic and acidic residues" evidence="1">
    <location>
        <begin position="238"/>
        <end position="250"/>
    </location>
</feature>
<evidence type="ECO:0000256" key="2">
    <source>
        <dbReference type="SAM" id="SignalP"/>
    </source>
</evidence>
<dbReference type="Proteomes" id="UP000242457">
    <property type="component" value="Unassembled WGS sequence"/>
</dbReference>
<dbReference type="AlphaFoldDB" id="A0A2A3EPT6"/>